<keyword evidence="2" id="KW-1185">Reference proteome</keyword>
<reference evidence="1 2" key="1">
    <citation type="submission" date="2015-01" db="EMBL/GenBank/DDBJ databases">
        <title>Evolution of Trichinella species and genotypes.</title>
        <authorList>
            <person name="Korhonen P.K."/>
            <person name="Edoardo P."/>
            <person name="Giuseppe L.R."/>
            <person name="Gasser R.B."/>
        </authorList>
    </citation>
    <scope>NUCLEOTIDE SEQUENCE [LARGE SCALE GENOMIC DNA]</scope>
    <source>
        <strain evidence="1">ISS2496</strain>
    </source>
</reference>
<accession>A0A0V0YQS2</accession>
<protein>
    <submittedName>
        <fullName evidence="1">Uncharacterized protein</fullName>
    </submittedName>
</protein>
<evidence type="ECO:0000313" key="1">
    <source>
        <dbReference type="EMBL" id="KRY02655.1"/>
    </source>
</evidence>
<gene>
    <name evidence="1" type="ORF">T12_9089</name>
</gene>
<name>A0A0V0YQS2_9BILA</name>
<comment type="caution">
    <text evidence="1">The sequence shown here is derived from an EMBL/GenBank/DDBJ whole genome shotgun (WGS) entry which is preliminary data.</text>
</comment>
<organism evidence="1 2">
    <name type="scientific">Trichinella patagoniensis</name>
    <dbReference type="NCBI Taxonomy" id="990121"/>
    <lineage>
        <taxon>Eukaryota</taxon>
        <taxon>Metazoa</taxon>
        <taxon>Ecdysozoa</taxon>
        <taxon>Nematoda</taxon>
        <taxon>Enoplea</taxon>
        <taxon>Dorylaimia</taxon>
        <taxon>Trichinellida</taxon>
        <taxon>Trichinellidae</taxon>
        <taxon>Trichinella</taxon>
    </lineage>
</organism>
<dbReference type="EMBL" id="JYDQ01003599">
    <property type="protein sequence ID" value="KRY02655.1"/>
    <property type="molecule type" value="Genomic_DNA"/>
</dbReference>
<evidence type="ECO:0000313" key="2">
    <source>
        <dbReference type="Proteomes" id="UP000054783"/>
    </source>
</evidence>
<dbReference type="AlphaFoldDB" id="A0A0V0YQS2"/>
<proteinExistence type="predicted"/>
<sequence>MEEKNNAFINASAHCGTMDGSDARCQRDQLDQIT</sequence>
<dbReference type="Proteomes" id="UP000054783">
    <property type="component" value="Unassembled WGS sequence"/>
</dbReference>